<protein>
    <recommendedName>
        <fullName evidence="2">non-specific serine/threonine protein kinase</fullName>
        <ecNumber evidence="2">2.7.11.1</ecNumber>
    </recommendedName>
</protein>
<keyword evidence="6 7" id="KW-0067">ATP-binding</keyword>
<comment type="caution">
    <text evidence="11">The sequence shown here is derived from an EMBL/GenBank/DDBJ whole genome shotgun (WGS) entry which is preliminary data.</text>
</comment>
<dbReference type="RefSeq" id="WP_212517814.1">
    <property type="nucleotide sequence ID" value="NZ_JAGSOH010000021.1"/>
</dbReference>
<evidence type="ECO:0000256" key="1">
    <source>
        <dbReference type="ARBA" id="ARBA00010886"/>
    </source>
</evidence>
<dbReference type="SUPFAM" id="SSF56112">
    <property type="entry name" value="Protein kinase-like (PK-like)"/>
    <property type="match status" value="1"/>
</dbReference>
<evidence type="ECO:0000313" key="11">
    <source>
        <dbReference type="EMBL" id="MBR7826665.1"/>
    </source>
</evidence>
<gene>
    <name evidence="11" type="ORF">KDK95_10155</name>
</gene>
<keyword evidence="3" id="KW-0808">Transferase</keyword>
<comment type="similarity">
    <text evidence="1">Belongs to the protein kinase superfamily. NEK Ser/Thr protein kinase family. NIMA subfamily.</text>
</comment>
<feature type="binding site" evidence="7">
    <location>
        <position position="62"/>
    </location>
    <ligand>
        <name>ATP</name>
        <dbReference type="ChEBI" id="CHEBI:30616"/>
    </ligand>
</feature>
<dbReference type="EMBL" id="JAGSOH010000021">
    <property type="protein sequence ID" value="MBR7826665.1"/>
    <property type="molecule type" value="Genomic_DNA"/>
</dbReference>
<evidence type="ECO:0000256" key="9">
    <source>
        <dbReference type="SAM" id="Phobius"/>
    </source>
</evidence>
<evidence type="ECO:0000256" key="5">
    <source>
        <dbReference type="ARBA" id="ARBA00022777"/>
    </source>
</evidence>
<dbReference type="InterPro" id="IPR008271">
    <property type="entry name" value="Ser/Thr_kinase_AS"/>
</dbReference>
<dbReference type="PROSITE" id="PS50231">
    <property type="entry name" value="RICIN_B_LECTIN"/>
    <property type="match status" value="1"/>
</dbReference>
<dbReference type="Gene3D" id="2.80.10.50">
    <property type="match status" value="1"/>
</dbReference>
<keyword evidence="9" id="KW-1133">Transmembrane helix</keyword>
<feature type="region of interest" description="Disordered" evidence="8">
    <location>
        <begin position="421"/>
        <end position="525"/>
    </location>
</feature>
<evidence type="ECO:0000256" key="2">
    <source>
        <dbReference type="ARBA" id="ARBA00012513"/>
    </source>
</evidence>
<feature type="compositionally biased region" description="Polar residues" evidence="8">
    <location>
        <begin position="464"/>
        <end position="477"/>
    </location>
</feature>
<evidence type="ECO:0000313" key="12">
    <source>
        <dbReference type="Proteomes" id="UP000676325"/>
    </source>
</evidence>
<evidence type="ECO:0000259" key="10">
    <source>
        <dbReference type="PROSITE" id="PS50011"/>
    </source>
</evidence>
<keyword evidence="12" id="KW-1185">Reference proteome</keyword>
<reference evidence="11" key="1">
    <citation type="submission" date="2021-04" db="EMBL/GenBank/DDBJ databases">
        <title>Genome based classification of Actinospica acidithermotolerans sp. nov., an actinobacterium isolated from an Indonesian hot spring.</title>
        <authorList>
            <person name="Kusuma A.B."/>
            <person name="Putra K.E."/>
            <person name="Nafisah S."/>
            <person name="Loh J."/>
            <person name="Nouioui I."/>
            <person name="Goodfellow M."/>
        </authorList>
    </citation>
    <scope>NUCLEOTIDE SEQUENCE</scope>
    <source>
        <strain evidence="11">MGRD01-02</strain>
    </source>
</reference>
<sequence length="652" mass="66011">MNEQGAVDDNAVEHDYAAIGAEPLEAEDPRRIGAFPINAVLGSGGMGRVYLGLAPEGYAAVKSVLPHLAGDKVFLHHFGQELGNQAKLPSGVSARLLAADLTARPPWFATEYVPGVTLHEAVCLNGGSLPAETLWTLTWELAKSLRAVAARGIVHRDLKPSNVMLTEDGLKLIDFGVARAVDQSSVTATGVAVGTPAYMAPEQAQAVKNLTPAVDIFSLGSMLGFAASGIPAFGEGAGADLFYRIIHQEPDLGTLNELDPELGALVARCLAKDPAKRPSAAELADLVAERFAAADDEGETVLEGAAEPAWPEVIARRIRVRAEFAATAPPSEPAIPVEEETEALALGAVPVPPGPDDVQTIQNADPRAQKGPAGPGSDAGHPGRRKRHVSRKTLALVLPVILVTGTTAALYGLHLAPFTTSSSANSAQGPGNANPGSATATPGHGVSASSTASPGESGKPGVSRSASEPISSANSQDSATGGSNGGSTAGATSSGTTAGTSHSSSGGSSGSGGTSGQSTSDPAVVSFSTPSMLENVGQKNCVEDGGGVTPTSASCTGGSSEGWTAVKESGNTFEIVNQANGDCINGEGDNYATLGLCDAYSGQYWEIGSRTAQGGTLESPAGGCLAYKSGSYVTETCNANDTAQIWFDAGTA</sequence>
<evidence type="ECO:0000256" key="6">
    <source>
        <dbReference type="ARBA" id="ARBA00022840"/>
    </source>
</evidence>
<dbReference type="InterPro" id="IPR017441">
    <property type="entry name" value="Protein_kinase_ATP_BS"/>
</dbReference>
<feature type="region of interest" description="Disordered" evidence="8">
    <location>
        <begin position="347"/>
        <end position="390"/>
    </location>
</feature>
<dbReference type="Proteomes" id="UP000676325">
    <property type="component" value="Unassembled WGS sequence"/>
</dbReference>
<feature type="compositionally biased region" description="Low complexity" evidence="8">
    <location>
        <begin position="489"/>
        <end position="506"/>
    </location>
</feature>
<feature type="domain" description="Protein kinase" evidence="10">
    <location>
        <begin position="35"/>
        <end position="292"/>
    </location>
</feature>
<dbReference type="Pfam" id="PF00069">
    <property type="entry name" value="Pkinase"/>
    <property type="match status" value="1"/>
</dbReference>
<dbReference type="InterPro" id="IPR050660">
    <property type="entry name" value="NEK_Ser/Thr_kinase"/>
</dbReference>
<feature type="transmembrane region" description="Helical" evidence="9">
    <location>
        <begin position="394"/>
        <end position="413"/>
    </location>
</feature>
<dbReference type="GO" id="GO:0004674">
    <property type="term" value="F:protein serine/threonine kinase activity"/>
    <property type="evidence" value="ECO:0007669"/>
    <property type="project" value="UniProtKB-EC"/>
</dbReference>
<keyword evidence="9" id="KW-0472">Membrane</keyword>
<dbReference type="AlphaFoldDB" id="A0A941IFS6"/>
<dbReference type="EC" id="2.7.11.1" evidence="2"/>
<dbReference type="InterPro" id="IPR000719">
    <property type="entry name" value="Prot_kinase_dom"/>
</dbReference>
<dbReference type="SUPFAM" id="SSF50370">
    <property type="entry name" value="Ricin B-like lectins"/>
    <property type="match status" value="1"/>
</dbReference>
<dbReference type="PANTHER" id="PTHR43671:SF13">
    <property type="entry name" value="SERINE_THREONINE-PROTEIN KINASE NEK2"/>
    <property type="match status" value="1"/>
</dbReference>
<name>A0A941IFS6_9ACTN</name>
<dbReference type="InterPro" id="IPR035992">
    <property type="entry name" value="Ricin_B-like_lectins"/>
</dbReference>
<evidence type="ECO:0000256" key="3">
    <source>
        <dbReference type="ARBA" id="ARBA00022679"/>
    </source>
</evidence>
<dbReference type="PROSITE" id="PS50011">
    <property type="entry name" value="PROTEIN_KINASE_DOM"/>
    <property type="match status" value="1"/>
</dbReference>
<keyword evidence="4 7" id="KW-0547">Nucleotide-binding</keyword>
<dbReference type="CDD" id="cd14014">
    <property type="entry name" value="STKc_PknB_like"/>
    <property type="match status" value="1"/>
</dbReference>
<dbReference type="SMART" id="SM00220">
    <property type="entry name" value="S_TKc"/>
    <property type="match status" value="1"/>
</dbReference>
<proteinExistence type="inferred from homology"/>
<accession>A0A941IFS6</accession>
<dbReference type="GO" id="GO:0005524">
    <property type="term" value="F:ATP binding"/>
    <property type="evidence" value="ECO:0007669"/>
    <property type="project" value="UniProtKB-UniRule"/>
</dbReference>
<dbReference type="PROSITE" id="PS00108">
    <property type="entry name" value="PROTEIN_KINASE_ST"/>
    <property type="match status" value="1"/>
</dbReference>
<evidence type="ECO:0000256" key="8">
    <source>
        <dbReference type="SAM" id="MobiDB-lite"/>
    </source>
</evidence>
<dbReference type="Gene3D" id="3.30.200.20">
    <property type="entry name" value="Phosphorylase Kinase, domain 1"/>
    <property type="match status" value="1"/>
</dbReference>
<dbReference type="InterPro" id="IPR011009">
    <property type="entry name" value="Kinase-like_dom_sf"/>
</dbReference>
<evidence type="ECO:0000256" key="7">
    <source>
        <dbReference type="PROSITE-ProRule" id="PRU10141"/>
    </source>
</evidence>
<dbReference type="CDD" id="cd23415">
    <property type="entry name" value="beta-trefoil_Ricin_AH"/>
    <property type="match status" value="1"/>
</dbReference>
<dbReference type="Gene3D" id="1.10.510.10">
    <property type="entry name" value="Transferase(Phosphotransferase) domain 1"/>
    <property type="match status" value="1"/>
</dbReference>
<organism evidence="11 12">
    <name type="scientific">Actinospica acidithermotolerans</name>
    <dbReference type="NCBI Taxonomy" id="2828514"/>
    <lineage>
        <taxon>Bacteria</taxon>
        <taxon>Bacillati</taxon>
        <taxon>Actinomycetota</taxon>
        <taxon>Actinomycetes</taxon>
        <taxon>Catenulisporales</taxon>
        <taxon>Actinospicaceae</taxon>
        <taxon>Actinospica</taxon>
    </lineage>
</organism>
<keyword evidence="9" id="KW-0812">Transmembrane</keyword>
<evidence type="ECO:0000256" key="4">
    <source>
        <dbReference type="ARBA" id="ARBA00022741"/>
    </source>
</evidence>
<feature type="compositionally biased region" description="Polar residues" evidence="8">
    <location>
        <begin position="421"/>
        <end position="440"/>
    </location>
</feature>
<dbReference type="PROSITE" id="PS00107">
    <property type="entry name" value="PROTEIN_KINASE_ATP"/>
    <property type="match status" value="1"/>
</dbReference>
<dbReference type="PANTHER" id="PTHR43671">
    <property type="entry name" value="SERINE/THREONINE-PROTEIN KINASE NEK"/>
    <property type="match status" value="1"/>
</dbReference>
<keyword evidence="5 11" id="KW-0418">Kinase</keyword>